<dbReference type="OrthoDB" id="9772207at2"/>
<keyword evidence="3" id="KW-0378">Hydrolase</keyword>
<dbReference type="InterPro" id="IPR054723">
    <property type="entry name" value="Ams1-like_N"/>
</dbReference>
<organism evidence="6 7">
    <name type="scientific">Amnibacterium setariae</name>
    <dbReference type="NCBI Taxonomy" id="2306585"/>
    <lineage>
        <taxon>Bacteria</taxon>
        <taxon>Bacillati</taxon>
        <taxon>Actinomycetota</taxon>
        <taxon>Actinomycetes</taxon>
        <taxon>Micrococcales</taxon>
        <taxon>Microbacteriaceae</taxon>
        <taxon>Amnibacterium</taxon>
    </lineage>
</organism>
<dbReference type="InterPro" id="IPR041147">
    <property type="entry name" value="GH38_C"/>
</dbReference>
<dbReference type="Pfam" id="PF09261">
    <property type="entry name" value="Alpha-mann_mid"/>
    <property type="match status" value="1"/>
</dbReference>
<evidence type="ECO:0000313" key="6">
    <source>
        <dbReference type="EMBL" id="RIX31277.1"/>
    </source>
</evidence>
<dbReference type="InterPro" id="IPR000602">
    <property type="entry name" value="Glyco_hydro_38_N"/>
</dbReference>
<dbReference type="Gene3D" id="3.20.110.10">
    <property type="entry name" value="Glycoside hydrolase 38, N terminal domain"/>
    <property type="match status" value="1"/>
</dbReference>
<evidence type="ECO:0000256" key="4">
    <source>
        <dbReference type="ARBA" id="ARBA00023295"/>
    </source>
</evidence>
<dbReference type="InterPro" id="IPR027291">
    <property type="entry name" value="Glyco_hydro_38_N_sf"/>
</dbReference>
<comment type="similarity">
    <text evidence="1">Belongs to the glycosyl hydrolase 38 family.</text>
</comment>
<evidence type="ECO:0000256" key="2">
    <source>
        <dbReference type="ARBA" id="ARBA00022723"/>
    </source>
</evidence>
<dbReference type="InterPro" id="IPR015341">
    <property type="entry name" value="Glyco_hydro_38_cen"/>
</dbReference>
<dbReference type="GO" id="GO:0006013">
    <property type="term" value="P:mannose metabolic process"/>
    <property type="evidence" value="ECO:0007669"/>
    <property type="project" value="InterPro"/>
</dbReference>
<keyword evidence="7" id="KW-1185">Reference proteome</keyword>
<sequence>MPRAVDRVRRILEERVGPAVVRAAAPVEVSAWHAPGEPVPFAEAVRAEYAPFAVGTPWGAPWSTTWFRLRGAAPAAPAPGLRAELLVDLGFSAGAPGFQAEGLLYTPDGVPVEGLAPRRHSVPGAIAADGSVDVLLEAAANPDVLRDLSFAPTPLGERATAGLEPLYVLRRADVVLVDLEVRGLEADLVVLAELASALPEDSTRRARILVALDAACAALDLDDVAGTAARARAVLAPALASPAVPSAQAITAVGHAHIDSAWLWPIRETRRKVARTIANVLALMDEDPGFVYAMSSAQQYAWLEEDQPALFARLAERVREGRFVPVGGMWVESDTNLPGGEALARQFVAGTRWFRDRFGVDGEGVWLPDSFGYTAALPQIARLAGKRWLLTQKASWNDTNRIPHHTFSWEGLDGTRLFTHFPPVDTYNADGSVPELLHSERNFADAAVATRALLPFGHGDGGGGPTREMLLRLARARSLEGVPTVEIGTPQAFYRAAEEELTEPAVWAGELYLELHRGTYTSQRRTKQGNRRNEHLLREAELWAATAAIRVAAPYPAVALERLWRHVLLLQFHDILPGSAIAWVHREAVADHAAITAELEALIASSLAALAGEGDALLLANAAPDPRRGVAALGVGAPTPPRSGAVTADGSGFVLEDEAVRAVVDAEGMLVSLVHRASGRETVPPGTRGNRFQLHEDHPVRWDAWDVDREYRATAVDLDGPAEVRADGDAVVVVRRFGRSSLEQRLRLVPGGELRIETTVDWQEREKLLKLAFPVDVRAERVASEVQFGHVERATHANTSWDAARFETSQHRWQHLGEPGFGVAVVNDSVYGSDTTRIRREGGGTASLLRLSILRAARFPDPEQDRGAHRFAVGLLPGARVVDAVAAGYRINLLERTVRGGGAVEPLLAVEGEGVVVESVKLAEDGDGDIVVRLYEALGRSTEAAVVLGVAHEGVEEVDLLEDPLAPSALVGVDGGRARLRLRPFRIVTLRVRRPHGRRA</sequence>
<comment type="caution">
    <text evidence="6">The sequence shown here is derived from an EMBL/GenBank/DDBJ whole genome shotgun (WGS) entry which is preliminary data.</text>
</comment>
<dbReference type="Pfam" id="PF07748">
    <property type="entry name" value="Glyco_hydro_38C"/>
    <property type="match status" value="1"/>
</dbReference>
<name>A0A3A1U742_9MICO</name>
<dbReference type="Gene3D" id="2.60.40.2220">
    <property type="match status" value="1"/>
</dbReference>
<dbReference type="Pfam" id="PF17677">
    <property type="entry name" value="Glyco_hydro38C2"/>
    <property type="match status" value="1"/>
</dbReference>
<dbReference type="InterPro" id="IPR028995">
    <property type="entry name" value="Glyco_hydro_57/38_cen_sf"/>
</dbReference>
<dbReference type="FunFam" id="1.20.1270.50:FF:000004">
    <property type="entry name" value="alpha-mannosidase 2C1 isoform X1"/>
    <property type="match status" value="1"/>
</dbReference>
<dbReference type="Gene3D" id="2.70.98.30">
    <property type="entry name" value="Golgi alpha-mannosidase II, domain 4"/>
    <property type="match status" value="1"/>
</dbReference>
<dbReference type="Gene3D" id="1.20.1270.50">
    <property type="entry name" value="Glycoside hydrolase family 38, central domain"/>
    <property type="match status" value="1"/>
</dbReference>
<dbReference type="GO" id="GO:0046872">
    <property type="term" value="F:metal ion binding"/>
    <property type="evidence" value="ECO:0007669"/>
    <property type="project" value="UniProtKB-KW"/>
</dbReference>
<dbReference type="GO" id="GO:0009313">
    <property type="term" value="P:oligosaccharide catabolic process"/>
    <property type="evidence" value="ECO:0007669"/>
    <property type="project" value="TreeGrafter"/>
</dbReference>
<evidence type="ECO:0000256" key="1">
    <source>
        <dbReference type="ARBA" id="ARBA00009792"/>
    </source>
</evidence>
<dbReference type="GO" id="GO:0004559">
    <property type="term" value="F:alpha-mannosidase activity"/>
    <property type="evidence" value="ECO:0007669"/>
    <property type="project" value="InterPro"/>
</dbReference>
<accession>A0A3A1U742</accession>
<dbReference type="Pfam" id="PF01074">
    <property type="entry name" value="Glyco_hydro_38N"/>
    <property type="match status" value="1"/>
</dbReference>
<dbReference type="SUPFAM" id="SSF74650">
    <property type="entry name" value="Galactose mutarotase-like"/>
    <property type="match status" value="1"/>
</dbReference>
<dbReference type="SUPFAM" id="SSF88688">
    <property type="entry name" value="Families 57/38 glycoside transferase middle domain"/>
    <property type="match status" value="1"/>
</dbReference>
<feature type="domain" description="Glycoside hydrolase family 38 central" evidence="5">
    <location>
        <begin position="514"/>
        <end position="592"/>
    </location>
</feature>
<dbReference type="InterPro" id="IPR011330">
    <property type="entry name" value="Glyco_hydro/deAcase_b/a-brl"/>
</dbReference>
<dbReference type="InterPro" id="IPR037094">
    <property type="entry name" value="Glyco_hydro_38_cen_sf"/>
</dbReference>
<keyword evidence="2" id="KW-0479">Metal-binding</keyword>
<keyword evidence="4" id="KW-0326">Glycosidase</keyword>
<protein>
    <submittedName>
        <fullName evidence="6">Alpha-mannosidase</fullName>
    </submittedName>
</protein>
<proteinExistence type="inferred from homology"/>
<evidence type="ECO:0000256" key="3">
    <source>
        <dbReference type="ARBA" id="ARBA00022801"/>
    </source>
</evidence>
<dbReference type="Proteomes" id="UP000265742">
    <property type="component" value="Unassembled WGS sequence"/>
</dbReference>
<dbReference type="InterPro" id="IPR011013">
    <property type="entry name" value="Gal_mutarotase_sf_dom"/>
</dbReference>
<evidence type="ECO:0000313" key="7">
    <source>
        <dbReference type="Proteomes" id="UP000265742"/>
    </source>
</evidence>
<dbReference type="AlphaFoldDB" id="A0A3A1U742"/>
<evidence type="ECO:0000259" key="5">
    <source>
        <dbReference type="SMART" id="SM00872"/>
    </source>
</evidence>
<gene>
    <name evidence="6" type="ORF">D1781_00520</name>
</gene>
<dbReference type="PANTHER" id="PTHR46017:SF1">
    <property type="entry name" value="ALPHA-MANNOSIDASE 2C1"/>
    <property type="match status" value="1"/>
</dbReference>
<dbReference type="SUPFAM" id="SSF88713">
    <property type="entry name" value="Glycoside hydrolase/deacetylase"/>
    <property type="match status" value="1"/>
</dbReference>
<dbReference type="SMART" id="SM00872">
    <property type="entry name" value="Alpha-mann_mid"/>
    <property type="match status" value="1"/>
</dbReference>
<dbReference type="Pfam" id="PF22907">
    <property type="entry name" value="Ams1-like_1st"/>
    <property type="match status" value="1"/>
</dbReference>
<dbReference type="CDD" id="cd10789">
    <property type="entry name" value="GH38N_AMII_ER_cytosolic"/>
    <property type="match status" value="1"/>
</dbReference>
<dbReference type="InterPro" id="IPR011682">
    <property type="entry name" value="Glyco_hydro_38_C"/>
</dbReference>
<dbReference type="PANTHER" id="PTHR46017">
    <property type="entry name" value="ALPHA-MANNOSIDASE 2C1"/>
    <property type="match status" value="1"/>
</dbReference>
<reference evidence="7" key="1">
    <citation type="submission" date="2018-09" db="EMBL/GenBank/DDBJ databases">
        <authorList>
            <person name="Kim I."/>
        </authorList>
    </citation>
    <scope>NUCLEOTIDE SEQUENCE [LARGE SCALE GENOMIC DNA]</scope>
    <source>
        <strain evidence="7">DD4a</strain>
    </source>
</reference>
<dbReference type="FunFam" id="3.20.110.10:FF:000002">
    <property type="entry name" value="alpha-mannosidase 2C1 isoform X1"/>
    <property type="match status" value="1"/>
</dbReference>
<dbReference type="EMBL" id="QXTG01000001">
    <property type="protein sequence ID" value="RIX31277.1"/>
    <property type="molecule type" value="Genomic_DNA"/>
</dbReference>
<dbReference type="GO" id="GO:0030246">
    <property type="term" value="F:carbohydrate binding"/>
    <property type="evidence" value="ECO:0007669"/>
    <property type="project" value="InterPro"/>
</dbReference>